<dbReference type="InterPro" id="IPR013325">
    <property type="entry name" value="RNA_pol_sigma_r2"/>
</dbReference>
<dbReference type="GO" id="GO:0006352">
    <property type="term" value="P:DNA-templated transcription initiation"/>
    <property type="evidence" value="ECO:0007669"/>
    <property type="project" value="InterPro"/>
</dbReference>
<gene>
    <name evidence="1" type="ORF">DW921_00640</name>
</gene>
<dbReference type="AlphaFoldDB" id="A0A413T5C8"/>
<protein>
    <submittedName>
        <fullName evidence="1">Uncharacterized protein</fullName>
    </submittedName>
</protein>
<dbReference type="RefSeq" id="WP_118399815.1">
    <property type="nucleotide sequence ID" value="NZ_CABJGD010000001.1"/>
</dbReference>
<dbReference type="EMBL" id="QSFT01000001">
    <property type="protein sequence ID" value="RHA79003.1"/>
    <property type="molecule type" value="Genomic_DNA"/>
</dbReference>
<proteinExistence type="predicted"/>
<accession>A0A413T5C8</accession>
<evidence type="ECO:0000313" key="1">
    <source>
        <dbReference type="EMBL" id="RHA79003.1"/>
    </source>
</evidence>
<comment type="caution">
    <text evidence="1">The sequence shown here is derived from an EMBL/GenBank/DDBJ whole genome shotgun (WGS) entry which is preliminary data.</text>
</comment>
<name>A0A413T5C8_9BACT</name>
<organism evidence="1 2">
    <name type="scientific">Phocaeicola coprophilus</name>
    <dbReference type="NCBI Taxonomy" id="387090"/>
    <lineage>
        <taxon>Bacteria</taxon>
        <taxon>Pseudomonadati</taxon>
        <taxon>Bacteroidota</taxon>
        <taxon>Bacteroidia</taxon>
        <taxon>Bacteroidales</taxon>
        <taxon>Bacteroidaceae</taxon>
        <taxon>Phocaeicola</taxon>
    </lineage>
</organism>
<dbReference type="Proteomes" id="UP000283855">
    <property type="component" value="Unassembled WGS sequence"/>
</dbReference>
<dbReference type="GO" id="GO:0003700">
    <property type="term" value="F:DNA-binding transcription factor activity"/>
    <property type="evidence" value="ECO:0007669"/>
    <property type="project" value="InterPro"/>
</dbReference>
<reference evidence="1 2" key="1">
    <citation type="submission" date="2018-08" db="EMBL/GenBank/DDBJ databases">
        <title>A genome reference for cultivated species of the human gut microbiota.</title>
        <authorList>
            <person name="Zou Y."/>
            <person name="Xue W."/>
            <person name="Luo G."/>
        </authorList>
    </citation>
    <scope>NUCLEOTIDE SEQUENCE [LARGE SCALE GENOMIC DNA]</scope>
    <source>
        <strain evidence="1 2">AM42-38</strain>
    </source>
</reference>
<sequence length="226" mass="26967">MERKEWITVPGFPGYKVNGNREIRSLKRNRDILLKLRGRDGAVSVFDEDKVRHTLTWVRFYFCAVRQIDPRKLERKGLFISIQDGAFKVETLRERIRSIQTMPSYRDVPVTMEELKERFAECMRFMDMVMEYYRTGNGESLTALLYRMEGEQTVYMVKSLRLYDPEVRKDIFSEAVDTLLRTLDKRDRIIANPRTFMYKAVRNLTGLIRKQKNIQRKLNESYLTNI</sequence>
<evidence type="ECO:0000313" key="2">
    <source>
        <dbReference type="Proteomes" id="UP000283855"/>
    </source>
</evidence>
<dbReference type="SUPFAM" id="SSF88946">
    <property type="entry name" value="Sigma2 domain of RNA polymerase sigma factors"/>
    <property type="match status" value="1"/>
</dbReference>